<feature type="repeat" description="ANK" evidence="3">
    <location>
        <begin position="141"/>
        <end position="165"/>
    </location>
</feature>
<accession>A0A8I3A7E2</accession>
<gene>
    <name evidence="4" type="ORF">JVT61DRAFT_7326</name>
</gene>
<comment type="caution">
    <text evidence="4">The sequence shown here is derived from an EMBL/GenBank/DDBJ whole genome shotgun (WGS) entry which is preliminary data.</text>
</comment>
<dbReference type="InterPro" id="IPR002110">
    <property type="entry name" value="Ankyrin_rpt"/>
</dbReference>
<reference evidence="4" key="1">
    <citation type="submission" date="2021-03" db="EMBL/GenBank/DDBJ databases">
        <title>Evolutionary innovations through gain and loss of genes in the ectomycorrhizal Boletales.</title>
        <authorList>
            <person name="Wu G."/>
            <person name="Miyauchi S."/>
            <person name="Morin E."/>
            <person name="Yang Z.-L."/>
            <person name="Xu J."/>
            <person name="Martin F.M."/>
        </authorList>
    </citation>
    <scope>NUCLEOTIDE SEQUENCE</scope>
    <source>
        <strain evidence="4">BR01</strain>
    </source>
</reference>
<dbReference type="PANTHER" id="PTHR24178">
    <property type="entry name" value="MOLTING PROTEIN MLT-4"/>
    <property type="match status" value="1"/>
</dbReference>
<evidence type="ECO:0000256" key="1">
    <source>
        <dbReference type="ARBA" id="ARBA00022737"/>
    </source>
</evidence>
<evidence type="ECO:0000313" key="4">
    <source>
        <dbReference type="EMBL" id="KAG6372891.1"/>
    </source>
</evidence>
<protein>
    <submittedName>
        <fullName evidence="4">Ankyrin repeat-containing domain protein</fullName>
    </submittedName>
</protein>
<dbReference type="SUPFAM" id="SSF48403">
    <property type="entry name" value="Ankyrin repeat"/>
    <property type="match status" value="1"/>
</dbReference>
<dbReference type="OrthoDB" id="2647035at2759"/>
<dbReference type="PANTHER" id="PTHR24178:SF41">
    <property type="entry name" value="ANKYRIN-2 ISOFORM X1"/>
    <property type="match status" value="1"/>
</dbReference>
<keyword evidence="2 3" id="KW-0040">ANK repeat</keyword>
<feature type="repeat" description="ANK" evidence="3">
    <location>
        <begin position="346"/>
        <end position="378"/>
    </location>
</feature>
<feature type="repeat" description="ANK" evidence="3">
    <location>
        <begin position="246"/>
        <end position="271"/>
    </location>
</feature>
<keyword evidence="5" id="KW-1185">Reference proteome</keyword>
<dbReference type="Pfam" id="PF12796">
    <property type="entry name" value="Ank_2"/>
    <property type="match status" value="3"/>
</dbReference>
<evidence type="ECO:0000256" key="3">
    <source>
        <dbReference type="PROSITE-ProRule" id="PRU00023"/>
    </source>
</evidence>
<dbReference type="AlphaFoldDB" id="A0A8I3A7E2"/>
<dbReference type="Gene3D" id="1.25.40.20">
    <property type="entry name" value="Ankyrin repeat-containing domain"/>
    <property type="match status" value="3"/>
</dbReference>
<sequence length="460" mass="50952">MPNNSFVFRNVAEQDLIAIIRRFTQVADENLAPDLIKEAFFRLAVAQGYFSAVRYLRTLGTSLPSDLLVRLRHYPGRWRTASMIRFLVENGADALVSTSSGDSVLHAIFHDAVIDTSEDDILEAVKLLVDLGCNPLEADSHGNTPLRIAIEQGYISVAQYLLTPGEPLPSDLFVTLNHKRTVRLDWCTASMIRFLVKNGVDALAHTADGDSLLHIVLEFLYDDDMALEVVKVLVDYHCDPLEANSCGTTPVHIAVERGYISVARHLVTVGAYLPPDLLVTLRESGWSTAPMIQFLVENHVNVLAHTSNGDSMLHIVLESLYDDDKALEVVKVLVSYGCDPLEANSHGTTPLHIAAARNCISVARYLLAFRSDITLCHKLRMRPRMIRFLVENGVNVVAQSNDWANTVLRTTLQSIHTAILLKPILLETPFFVSLLNGASILLHAISFPLEFILVLTCSSH</sequence>
<dbReference type="EMBL" id="JAGFBS010000025">
    <property type="protein sequence ID" value="KAG6372891.1"/>
    <property type="molecule type" value="Genomic_DNA"/>
</dbReference>
<dbReference type="PROSITE" id="PS50297">
    <property type="entry name" value="ANK_REP_REGION"/>
    <property type="match status" value="3"/>
</dbReference>
<evidence type="ECO:0000313" key="5">
    <source>
        <dbReference type="Proteomes" id="UP000683000"/>
    </source>
</evidence>
<dbReference type="Proteomes" id="UP000683000">
    <property type="component" value="Unassembled WGS sequence"/>
</dbReference>
<dbReference type="InterPro" id="IPR036770">
    <property type="entry name" value="Ankyrin_rpt-contain_sf"/>
</dbReference>
<dbReference type="SMART" id="SM00248">
    <property type="entry name" value="ANK"/>
    <property type="match status" value="5"/>
</dbReference>
<keyword evidence="1" id="KW-0677">Repeat</keyword>
<organism evidence="4 5">
    <name type="scientific">Boletus reticuloceps</name>
    <dbReference type="NCBI Taxonomy" id="495285"/>
    <lineage>
        <taxon>Eukaryota</taxon>
        <taxon>Fungi</taxon>
        <taxon>Dikarya</taxon>
        <taxon>Basidiomycota</taxon>
        <taxon>Agaricomycotina</taxon>
        <taxon>Agaricomycetes</taxon>
        <taxon>Agaricomycetidae</taxon>
        <taxon>Boletales</taxon>
        <taxon>Boletineae</taxon>
        <taxon>Boletaceae</taxon>
        <taxon>Boletoideae</taxon>
        <taxon>Boletus</taxon>
    </lineage>
</organism>
<proteinExistence type="predicted"/>
<dbReference type="PROSITE" id="PS50088">
    <property type="entry name" value="ANK_REPEAT"/>
    <property type="match status" value="3"/>
</dbReference>
<name>A0A8I3A7E2_9AGAM</name>
<evidence type="ECO:0000256" key="2">
    <source>
        <dbReference type="ARBA" id="ARBA00023043"/>
    </source>
</evidence>